<evidence type="ECO:0000256" key="2">
    <source>
        <dbReference type="ARBA" id="ARBA00022692"/>
    </source>
</evidence>
<keyword evidence="3" id="KW-1133">Transmembrane helix</keyword>
<protein>
    <submittedName>
        <fullName evidence="5">Uncharacterized protein</fullName>
    </submittedName>
</protein>
<dbReference type="KEGG" id="rpne:NCTC8284_00294"/>
<organism evidence="5 6">
    <name type="scientific">Rodentibacter pneumotropicus</name>
    <dbReference type="NCBI Taxonomy" id="758"/>
    <lineage>
        <taxon>Bacteria</taxon>
        <taxon>Pseudomonadati</taxon>
        <taxon>Pseudomonadota</taxon>
        <taxon>Gammaproteobacteria</taxon>
        <taxon>Pasteurellales</taxon>
        <taxon>Pasteurellaceae</taxon>
        <taxon>Rodentibacter</taxon>
    </lineage>
</organism>
<name>A0A448MJ62_9PAST</name>
<evidence type="ECO:0000256" key="1">
    <source>
        <dbReference type="ARBA" id="ARBA00004167"/>
    </source>
</evidence>
<accession>A0A448MJ62</accession>
<proteinExistence type="predicted"/>
<dbReference type="AlphaFoldDB" id="A0A448MJ62"/>
<gene>
    <name evidence="5" type="ORF">NCTC8284_00294</name>
</gene>
<dbReference type="EMBL" id="LR134405">
    <property type="protein sequence ID" value="VEH65159.1"/>
    <property type="molecule type" value="Genomic_DNA"/>
</dbReference>
<keyword evidence="2" id="KW-0812">Transmembrane</keyword>
<evidence type="ECO:0000256" key="4">
    <source>
        <dbReference type="ARBA" id="ARBA00023136"/>
    </source>
</evidence>
<dbReference type="GO" id="GO:0009306">
    <property type="term" value="P:protein secretion"/>
    <property type="evidence" value="ECO:0007669"/>
    <property type="project" value="TreeGrafter"/>
</dbReference>
<sequence length="96" mass="10509">MKGGNIRYGDSVAMRAVNLTFSGDEKNHKLVLVSQGEPAAANLQITGNFDRTSQKWQGSLSQVKIDTPIGEVKSNQSIPVTYDNKKHKSQLEHIVG</sequence>
<evidence type="ECO:0000313" key="5">
    <source>
        <dbReference type="EMBL" id="VEH65159.1"/>
    </source>
</evidence>
<evidence type="ECO:0000313" key="6">
    <source>
        <dbReference type="Proteomes" id="UP000278733"/>
    </source>
</evidence>
<reference evidence="5 6" key="1">
    <citation type="submission" date="2018-12" db="EMBL/GenBank/DDBJ databases">
        <authorList>
            <consortium name="Pathogen Informatics"/>
        </authorList>
    </citation>
    <scope>NUCLEOTIDE SEQUENCE [LARGE SCALE GENOMIC DNA]</scope>
    <source>
        <strain evidence="5 6">NCTC8284</strain>
    </source>
</reference>
<dbReference type="GO" id="GO:0097347">
    <property type="term" value="C:TAM protein secretion complex"/>
    <property type="evidence" value="ECO:0007669"/>
    <property type="project" value="TreeGrafter"/>
</dbReference>
<dbReference type="PANTHER" id="PTHR36985">
    <property type="entry name" value="TRANSLOCATION AND ASSEMBLY MODULE SUBUNIT TAMB"/>
    <property type="match status" value="1"/>
</dbReference>
<dbReference type="Proteomes" id="UP000278733">
    <property type="component" value="Chromosome"/>
</dbReference>
<evidence type="ECO:0000256" key="3">
    <source>
        <dbReference type="ARBA" id="ARBA00022989"/>
    </source>
</evidence>
<comment type="subcellular location">
    <subcellularLocation>
        <location evidence="1">Membrane</location>
        <topology evidence="1">Single-pass membrane protein</topology>
    </subcellularLocation>
</comment>
<dbReference type="PANTHER" id="PTHR36985:SF1">
    <property type="entry name" value="TRANSLOCATION AND ASSEMBLY MODULE SUBUNIT TAMB"/>
    <property type="match status" value="1"/>
</dbReference>
<dbReference type="GO" id="GO:0005886">
    <property type="term" value="C:plasma membrane"/>
    <property type="evidence" value="ECO:0007669"/>
    <property type="project" value="TreeGrafter"/>
</dbReference>
<keyword evidence="4" id="KW-0472">Membrane</keyword>